<evidence type="ECO:0000256" key="1">
    <source>
        <dbReference type="ARBA" id="ARBA00001936"/>
    </source>
</evidence>
<evidence type="ECO:0000256" key="15">
    <source>
        <dbReference type="ARBA" id="ARBA00023180"/>
    </source>
</evidence>
<sequence>MKTQRVYVQRVMLITNIFIMCTPESLQEAEYEYEYEDIQPLNCSTTESIKGGQVTYSQGGLEGSVLTYHCGAGRYPFPVSYRTCGADGDWSPMRLTSGRPVSQATCKDVMCPAQLQLDHGDFWPRDHWLRVGMTQSFSCQDGFTLYGSAQRNCTLSGEWTGTTPICDNHADECDDPGIPPGAQRLAGRFYEGEKVTYRCQSGLDLLGSAERVCLENREWSGSTPRCQGPNTFDSPSAVAEAMAGSLAGVMDVFSSDSKKKNESMSLGRTIRVDKDSRMNVYILLDTSGSIKKHNFEMSRNATIALIRKLDSYEVQLKFHVVSFASTAIDIVKITDLDSHSTDDIIDALMQFKYSSHGKKTGTNMFVALQRVNEMISFFKQNRVKYHFNETQNIIIIVTDGYSNTGEAPENALTLIRHSLDYYNKEQDNSHERLLDVYVFGVGDQVNRKELNALASHKRDEEHVFILEDFNKLGQVFNKIISDKSVTACGIAQELDLDMVKGDEVYTRPWHVILKPCSGSILSEKWVLTAAHCFAKTSANEITYQVTIHHGGGTVESKKIFMHPKYNVYALKHRNVSEFYDYDIALIELNNSIPLSWKARPICLPCTVPASRALKKINSTCQQHRKELLQHEETAAFFLHTKSHLTDSQRKVTHIHTERQRAGCVEKARQTLKEPTNVTLDEYIPKRFLCTGGTSRYQDAISCKGDSGGSLVLQKLNRYFQVGVLSWGTTNVCDRADPALKGYSRDRPPPNARDFHIDVFQILPWLKKHLGEEIQFLPGADQGFH</sequence>
<feature type="active site" description="Charge relay system" evidence="17">
    <location>
        <position position="531"/>
    </location>
</feature>
<dbReference type="InterPro" id="IPR009003">
    <property type="entry name" value="Peptidase_S1_PA"/>
</dbReference>
<dbReference type="InterPro" id="IPR043504">
    <property type="entry name" value="Peptidase_S1_PA_chymotrypsin"/>
</dbReference>
<dbReference type="GO" id="GO:0070062">
    <property type="term" value="C:extracellular exosome"/>
    <property type="evidence" value="ECO:0007669"/>
    <property type="project" value="TreeGrafter"/>
</dbReference>
<dbReference type="AlphaFoldDB" id="A0A3Q3KFP6"/>
<dbReference type="Ensembl" id="ENSMALT00000028929.1">
    <property type="protein sequence ID" value="ENSMALP00000028411.1"/>
    <property type="gene ID" value="ENSMALG00000019671.1"/>
</dbReference>
<evidence type="ECO:0000313" key="23">
    <source>
        <dbReference type="Proteomes" id="UP000261600"/>
    </source>
</evidence>
<comment type="caution">
    <text evidence="18">Lacks conserved residue(s) required for the propagation of feature annotation.</text>
</comment>
<dbReference type="CDD" id="cd00033">
    <property type="entry name" value="CCP"/>
    <property type="match status" value="3"/>
</dbReference>
<evidence type="ECO:0000313" key="22">
    <source>
        <dbReference type="Ensembl" id="ENSMALP00000028411.1"/>
    </source>
</evidence>
<accession>A0A3Q3KFP6</accession>
<dbReference type="STRING" id="43700.ENSMALP00000028411"/>
<feature type="domain" description="VWFA" evidence="19">
    <location>
        <begin position="279"/>
        <end position="479"/>
    </location>
</feature>
<dbReference type="Pfam" id="PF00092">
    <property type="entry name" value="VWA"/>
    <property type="match status" value="1"/>
</dbReference>
<dbReference type="GO" id="GO:0006956">
    <property type="term" value="P:complement activation"/>
    <property type="evidence" value="ECO:0007669"/>
    <property type="project" value="InterPro"/>
</dbReference>
<dbReference type="PROSITE" id="PS50234">
    <property type="entry name" value="VWFA"/>
    <property type="match status" value="1"/>
</dbReference>
<evidence type="ECO:0000256" key="16">
    <source>
        <dbReference type="ARBA" id="ARBA00029636"/>
    </source>
</evidence>
<evidence type="ECO:0000256" key="3">
    <source>
        <dbReference type="ARBA" id="ARBA00004241"/>
    </source>
</evidence>
<keyword evidence="15" id="KW-0325">Glycoprotein</keyword>
<keyword evidence="14 18" id="KW-1015">Disulfide bond</keyword>
<keyword evidence="9" id="KW-0732">Signal</keyword>
<feature type="domain" description="Sushi" evidence="21">
    <location>
        <begin position="109"/>
        <end position="168"/>
    </location>
</feature>
<evidence type="ECO:0000256" key="2">
    <source>
        <dbReference type="ARBA" id="ARBA00001946"/>
    </source>
</evidence>
<dbReference type="PROSITE" id="PS50923">
    <property type="entry name" value="SUSHI"/>
    <property type="match status" value="2"/>
</dbReference>
<comment type="cofactor">
    <cofactor evidence="1">
        <name>Mn(2+)</name>
        <dbReference type="ChEBI" id="CHEBI:29035"/>
    </cofactor>
</comment>
<evidence type="ECO:0000256" key="12">
    <source>
        <dbReference type="ARBA" id="ARBA00022825"/>
    </source>
</evidence>
<keyword evidence="13" id="KW-0391">Immunity</keyword>
<organism evidence="22 23">
    <name type="scientific">Monopterus albus</name>
    <name type="common">Swamp eel</name>
    <dbReference type="NCBI Taxonomy" id="43700"/>
    <lineage>
        <taxon>Eukaryota</taxon>
        <taxon>Metazoa</taxon>
        <taxon>Chordata</taxon>
        <taxon>Craniata</taxon>
        <taxon>Vertebrata</taxon>
        <taxon>Euteleostomi</taxon>
        <taxon>Actinopterygii</taxon>
        <taxon>Neopterygii</taxon>
        <taxon>Teleostei</taxon>
        <taxon>Neoteleostei</taxon>
        <taxon>Acanthomorphata</taxon>
        <taxon>Anabantaria</taxon>
        <taxon>Synbranchiformes</taxon>
        <taxon>Synbranchidae</taxon>
        <taxon>Monopterus</taxon>
    </lineage>
</organism>
<evidence type="ECO:0000259" key="19">
    <source>
        <dbReference type="PROSITE" id="PS50234"/>
    </source>
</evidence>
<dbReference type="GO" id="GO:0009986">
    <property type="term" value="C:cell surface"/>
    <property type="evidence" value="ECO:0007669"/>
    <property type="project" value="UniProtKB-SubCell"/>
</dbReference>
<evidence type="ECO:0000256" key="11">
    <source>
        <dbReference type="ARBA" id="ARBA00022801"/>
    </source>
</evidence>
<keyword evidence="7 18" id="KW-0768">Sushi</keyword>
<name>A0A3Q3KFP6_MONAL</name>
<dbReference type="Proteomes" id="UP000261600">
    <property type="component" value="Unplaced"/>
</dbReference>
<dbReference type="GO" id="GO:0006508">
    <property type="term" value="P:proteolysis"/>
    <property type="evidence" value="ECO:0007669"/>
    <property type="project" value="UniProtKB-KW"/>
</dbReference>
<dbReference type="InterPro" id="IPR036465">
    <property type="entry name" value="vWFA_dom_sf"/>
</dbReference>
<feature type="disulfide bond" evidence="18">
    <location>
        <begin position="139"/>
        <end position="166"/>
    </location>
</feature>
<dbReference type="PANTHER" id="PTHR46393">
    <property type="entry name" value="SUSHI DOMAIN-CONTAINING PROTEIN"/>
    <property type="match status" value="1"/>
</dbReference>
<dbReference type="PROSITE" id="PS50240">
    <property type="entry name" value="TRYPSIN_DOM"/>
    <property type="match status" value="1"/>
</dbReference>
<feature type="disulfide bond" evidence="18">
    <location>
        <begin position="199"/>
        <end position="226"/>
    </location>
</feature>
<dbReference type="Gene3D" id="2.40.10.10">
    <property type="entry name" value="Trypsin-like serine proteases"/>
    <property type="match status" value="2"/>
</dbReference>
<dbReference type="PANTHER" id="PTHR46393:SF8">
    <property type="entry name" value="COMPLEMENT C2"/>
    <property type="match status" value="1"/>
</dbReference>
<dbReference type="PRINTS" id="PR00722">
    <property type="entry name" value="CHYMOTRYPSIN"/>
</dbReference>
<evidence type="ECO:0000256" key="5">
    <source>
        <dbReference type="ARBA" id="ARBA00022525"/>
    </source>
</evidence>
<dbReference type="InterPro" id="IPR001254">
    <property type="entry name" value="Trypsin_dom"/>
</dbReference>
<dbReference type="InterPro" id="IPR001314">
    <property type="entry name" value="Peptidase_S1A"/>
</dbReference>
<dbReference type="SUPFAM" id="SSF50494">
    <property type="entry name" value="Trypsin-like serine proteases"/>
    <property type="match status" value="1"/>
</dbReference>
<feature type="active site" description="Charge relay system" evidence="17">
    <location>
        <position position="706"/>
    </location>
</feature>
<feature type="domain" description="Sushi" evidence="21">
    <location>
        <begin position="171"/>
        <end position="228"/>
    </location>
</feature>
<evidence type="ECO:0000256" key="7">
    <source>
        <dbReference type="ARBA" id="ARBA00022659"/>
    </source>
</evidence>
<dbReference type="SUPFAM" id="SSF57535">
    <property type="entry name" value="Complement control module/SCR domain"/>
    <property type="match status" value="3"/>
</dbReference>
<dbReference type="SMART" id="SM00327">
    <property type="entry name" value="VWA"/>
    <property type="match status" value="1"/>
</dbReference>
<evidence type="ECO:0000256" key="6">
    <source>
        <dbReference type="ARBA" id="ARBA00022588"/>
    </source>
</evidence>
<dbReference type="CDD" id="cd00190">
    <property type="entry name" value="Tryp_SPc"/>
    <property type="match status" value="1"/>
</dbReference>
<reference evidence="22" key="2">
    <citation type="submission" date="2025-09" db="UniProtKB">
        <authorList>
            <consortium name="Ensembl"/>
        </authorList>
    </citation>
    <scope>IDENTIFICATION</scope>
</reference>
<evidence type="ECO:0000256" key="10">
    <source>
        <dbReference type="ARBA" id="ARBA00022737"/>
    </source>
</evidence>
<keyword evidence="23" id="KW-1185">Reference proteome</keyword>
<dbReference type="GO" id="GO:0009617">
    <property type="term" value="P:response to bacterium"/>
    <property type="evidence" value="ECO:0007669"/>
    <property type="project" value="TreeGrafter"/>
</dbReference>
<keyword evidence="11" id="KW-0378">Hydrolase</keyword>
<dbReference type="GO" id="GO:0045087">
    <property type="term" value="P:innate immune response"/>
    <property type="evidence" value="ECO:0007669"/>
    <property type="project" value="UniProtKB-KW"/>
</dbReference>
<protein>
    <recommendedName>
        <fullName evidence="16">C3/C5 convertase</fullName>
    </recommendedName>
</protein>
<evidence type="ECO:0000259" key="21">
    <source>
        <dbReference type="PROSITE" id="PS50923"/>
    </source>
</evidence>
<evidence type="ECO:0000256" key="18">
    <source>
        <dbReference type="PROSITE-ProRule" id="PRU00302"/>
    </source>
</evidence>
<keyword evidence="5" id="KW-0964">Secreted</keyword>
<dbReference type="InterPro" id="IPR018114">
    <property type="entry name" value="TRYPSIN_HIS"/>
</dbReference>
<proteinExistence type="predicted"/>
<evidence type="ECO:0000256" key="14">
    <source>
        <dbReference type="ARBA" id="ARBA00023157"/>
    </source>
</evidence>
<comment type="cofactor">
    <cofactor evidence="2">
        <name>Mg(2+)</name>
        <dbReference type="ChEBI" id="CHEBI:18420"/>
    </cofactor>
</comment>
<dbReference type="Pfam" id="PF00089">
    <property type="entry name" value="Trypsin"/>
    <property type="match status" value="1"/>
</dbReference>
<dbReference type="Gene3D" id="2.10.70.10">
    <property type="entry name" value="Complement Module, domain 1"/>
    <property type="match status" value="3"/>
</dbReference>
<dbReference type="SMART" id="SM00020">
    <property type="entry name" value="Tryp_SPc"/>
    <property type="match status" value="1"/>
</dbReference>
<evidence type="ECO:0000259" key="20">
    <source>
        <dbReference type="PROSITE" id="PS50240"/>
    </source>
</evidence>
<evidence type="ECO:0000256" key="13">
    <source>
        <dbReference type="ARBA" id="ARBA00022859"/>
    </source>
</evidence>
<dbReference type="SUPFAM" id="SSF53300">
    <property type="entry name" value="vWA-like"/>
    <property type="match status" value="1"/>
</dbReference>
<dbReference type="PIRSF" id="PIRSF001154">
    <property type="entry name" value="Compl_C2_B"/>
    <property type="match status" value="1"/>
</dbReference>
<reference evidence="22" key="1">
    <citation type="submission" date="2025-08" db="UniProtKB">
        <authorList>
            <consortium name="Ensembl"/>
        </authorList>
    </citation>
    <scope>IDENTIFICATION</scope>
</reference>
<keyword evidence="8" id="KW-0645">Protease</keyword>
<dbReference type="Gene3D" id="3.40.50.410">
    <property type="entry name" value="von Willebrand factor, type A domain"/>
    <property type="match status" value="1"/>
</dbReference>
<feature type="active site" description="Charge relay system" evidence="17">
    <location>
        <position position="582"/>
    </location>
</feature>
<evidence type="ECO:0000256" key="8">
    <source>
        <dbReference type="ARBA" id="ARBA00022670"/>
    </source>
</evidence>
<dbReference type="InterPro" id="IPR002035">
    <property type="entry name" value="VWF_A"/>
</dbReference>
<dbReference type="InterPro" id="IPR000436">
    <property type="entry name" value="Sushi_SCR_CCP_dom"/>
</dbReference>
<evidence type="ECO:0000256" key="9">
    <source>
        <dbReference type="ARBA" id="ARBA00022729"/>
    </source>
</evidence>
<dbReference type="InterPro" id="IPR011360">
    <property type="entry name" value="Compl_C2_B"/>
</dbReference>
<feature type="domain" description="Peptidase S1" evidence="20">
    <location>
        <begin position="498"/>
        <end position="770"/>
    </location>
</feature>
<keyword evidence="6" id="KW-0399">Innate immunity</keyword>
<evidence type="ECO:0000256" key="17">
    <source>
        <dbReference type="PIRSR" id="PIRSR001154-1"/>
    </source>
</evidence>
<dbReference type="Pfam" id="PF00084">
    <property type="entry name" value="Sushi"/>
    <property type="match status" value="2"/>
</dbReference>
<keyword evidence="10" id="KW-0677">Repeat</keyword>
<keyword evidence="12" id="KW-0720">Serine protease</keyword>
<comment type="subcellular location">
    <subcellularLocation>
        <location evidence="3">Cell surface</location>
    </subcellularLocation>
    <subcellularLocation>
        <location evidence="4">Secreted</location>
    </subcellularLocation>
</comment>
<dbReference type="GO" id="GO:0004252">
    <property type="term" value="F:serine-type endopeptidase activity"/>
    <property type="evidence" value="ECO:0007669"/>
    <property type="project" value="InterPro"/>
</dbReference>
<dbReference type="InterPro" id="IPR035976">
    <property type="entry name" value="Sushi/SCR/CCP_sf"/>
</dbReference>
<dbReference type="SMART" id="SM00032">
    <property type="entry name" value="CCP"/>
    <property type="match status" value="3"/>
</dbReference>
<evidence type="ECO:0000256" key="4">
    <source>
        <dbReference type="ARBA" id="ARBA00004613"/>
    </source>
</evidence>
<dbReference type="PROSITE" id="PS00134">
    <property type="entry name" value="TRYPSIN_HIS"/>
    <property type="match status" value="1"/>
</dbReference>